<evidence type="ECO:0000256" key="3">
    <source>
        <dbReference type="ARBA" id="ARBA00022741"/>
    </source>
</evidence>
<dbReference type="Pfam" id="PF19833">
    <property type="entry name" value="RecG_dom3_C"/>
    <property type="match status" value="1"/>
</dbReference>
<keyword evidence="4 15" id="KW-0227">DNA damage</keyword>
<evidence type="ECO:0000256" key="6">
    <source>
        <dbReference type="ARBA" id="ARBA00022806"/>
    </source>
</evidence>
<dbReference type="InterPro" id="IPR047112">
    <property type="entry name" value="RecG/Mfd"/>
</dbReference>
<keyword evidence="3 15" id="KW-0547">Nucleotide-binding</keyword>
<dbReference type="PANTHER" id="PTHR47964:SF1">
    <property type="entry name" value="ATP-DEPENDENT DNA HELICASE HOMOLOG RECG, CHLOROPLASTIC"/>
    <property type="match status" value="1"/>
</dbReference>
<comment type="catalytic activity">
    <reaction evidence="14 15">
        <text>ATP + H2O = ADP + phosphate + H(+)</text>
        <dbReference type="Rhea" id="RHEA:13065"/>
        <dbReference type="ChEBI" id="CHEBI:15377"/>
        <dbReference type="ChEBI" id="CHEBI:15378"/>
        <dbReference type="ChEBI" id="CHEBI:30616"/>
        <dbReference type="ChEBI" id="CHEBI:43474"/>
        <dbReference type="ChEBI" id="CHEBI:456216"/>
        <dbReference type="EC" id="5.6.2.4"/>
    </reaction>
</comment>
<evidence type="ECO:0000256" key="5">
    <source>
        <dbReference type="ARBA" id="ARBA00022801"/>
    </source>
</evidence>
<dbReference type="Pfam" id="PF00271">
    <property type="entry name" value="Helicase_C"/>
    <property type="match status" value="1"/>
</dbReference>
<dbReference type="InterPro" id="IPR004609">
    <property type="entry name" value="ATP-dep_DNA_helicase_RecG"/>
</dbReference>
<evidence type="ECO:0000256" key="2">
    <source>
        <dbReference type="ARBA" id="ARBA00017846"/>
    </source>
</evidence>
<dbReference type="Proteomes" id="UP000191154">
    <property type="component" value="Unassembled WGS sequence"/>
</dbReference>
<dbReference type="NCBIfam" id="NF008165">
    <property type="entry name" value="PRK10917.1-3"/>
    <property type="match status" value="1"/>
</dbReference>
<protein>
    <recommendedName>
        <fullName evidence="2 15">ATP-dependent DNA helicase RecG</fullName>
        <ecNumber evidence="13 15">5.6.2.4</ecNumber>
    </recommendedName>
</protein>
<dbReference type="SMART" id="SM00490">
    <property type="entry name" value="HELICc"/>
    <property type="match status" value="1"/>
</dbReference>
<accession>A0A1S8NB02</accession>
<evidence type="ECO:0000256" key="13">
    <source>
        <dbReference type="ARBA" id="ARBA00034808"/>
    </source>
</evidence>
<evidence type="ECO:0000259" key="17">
    <source>
        <dbReference type="PROSITE" id="PS51194"/>
    </source>
</evidence>
<keyword evidence="5 15" id="KW-0378">Hydrolase</keyword>
<dbReference type="EC" id="5.6.2.4" evidence="13 15"/>
<feature type="domain" description="Helicase C-terminal" evidence="17">
    <location>
        <begin position="452"/>
        <end position="608"/>
    </location>
</feature>
<dbReference type="GO" id="GO:0006310">
    <property type="term" value="P:DNA recombination"/>
    <property type="evidence" value="ECO:0007669"/>
    <property type="project" value="UniProtKB-UniRule"/>
</dbReference>
<dbReference type="PROSITE" id="PS51192">
    <property type="entry name" value="HELICASE_ATP_BIND_1"/>
    <property type="match status" value="1"/>
</dbReference>
<dbReference type="PROSITE" id="PS51194">
    <property type="entry name" value="HELICASE_CTER"/>
    <property type="match status" value="1"/>
</dbReference>
<dbReference type="GO" id="GO:0043138">
    <property type="term" value="F:3'-5' DNA helicase activity"/>
    <property type="evidence" value="ECO:0007669"/>
    <property type="project" value="UniProtKB-EC"/>
</dbReference>
<dbReference type="RefSeq" id="WP_077865077.1">
    <property type="nucleotide sequence ID" value="NZ_LZYZ01000003.1"/>
</dbReference>
<dbReference type="GO" id="GO:0003677">
    <property type="term" value="F:DNA binding"/>
    <property type="evidence" value="ECO:0007669"/>
    <property type="project" value="UniProtKB-KW"/>
</dbReference>
<keyword evidence="6 15" id="KW-0347">Helicase</keyword>
<keyword evidence="10 15" id="KW-0234">DNA repair</keyword>
<dbReference type="Gene3D" id="2.40.50.140">
    <property type="entry name" value="Nucleic acid-binding proteins"/>
    <property type="match status" value="1"/>
</dbReference>
<evidence type="ECO:0000256" key="7">
    <source>
        <dbReference type="ARBA" id="ARBA00022840"/>
    </source>
</evidence>
<keyword evidence="11" id="KW-0413">Isomerase</keyword>
<dbReference type="EMBL" id="LZYZ01000003">
    <property type="protein sequence ID" value="OOM13664.1"/>
    <property type="molecule type" value="Genomic_DNA"/>
</dbReference>
<evidence type="ECO:0000256" key="9">
    <source>
        <dbReference type="ARBA" id="ARBA00023172"/>
    </source>
</evidence>
<evidence type="ECO:0000256" key="12">
    <source>
        <dbReference type="ARBA" id="ARBA00034617"/>
    </source>
</evidence>
<dbReference type="InterPro" id="IPR027417">
    <property type="entry name" value="P-loop_NTPase"/>
</dbReference>
<keyword evidence="8" id="KW-0238">DNA-binding</keyword>
<dbReference type="NCBIfam" id="TIGR00643">
    <property type="entry name" value="recG"/>
    <property type="match status" value="1"/>
</dbReference>
<keyword evidence="9 15" id="KW-0233">DNA recombination</keyword>
<evidence type="ECO:0000256" key="15">
    <source>
        <dbReference type="RuleBase" id="RU363016"/>
    </source>
</evidence>
<dbReference type="GO" id="GO:0005524">
    <property type="term" value="F:ATP binding"/>
    <property type="evidence" value="ECO:0007669"/>
    <property type="project" value="UniProtKB-KW"/>
</dbReference>
<organism evidence="18 19">
    <name type="scientific">Clostridium saccharobutylicum</name>
    <dbReference type="NCBI Taxonomy" id="169679"/>
    <lineage>
        <taxon>Bacteria</taxon>
        <taxon>Bacillati</taxon>
        <taxon>Bacillota</taxon>
        <taxon>Clostridia</taxon>
        <taxon>Eubacteriales</taxon>
        <taxon>Clostridiaceae</taxon>
        <taxon>Clostridium</taxon>
    </lineage>
</organism>
<evidence type="ECO:0000313" key="18">
    <source>
        <dbReference type="EMBL" id="OOM13664.1"/>
    </source>
</evidence>
<evidence type="ECO:0000256" key="11">
    <source>
        <dbReference type="ARBA" id="ARBA00023235"/>
    </source>
</evidence>
<dbReference type="InterPro" id="IPR033454">
    <property type="entry name" value="RecG_wedge"/>
</dbReference>
<evidence type="ECO:0000256" key="10">
    <source>
        <dbReference type="ARBA" id="ARBA00023204"/>
    </source>
</evidence>
<dbReference type="InterPro" id="IPR014001">
    <property type="entry name" value="Helicase_ATP-bd"/>
</dbReference>
<dbReference type="GO" id="GO:0006281">
    <property type="term" value="P:DNA repair"/>
    <property type="evidence" value="ECO:0007669"/>
    <property type="project" value="UniProtKB-UniRule"/>
</dbReference>
<dbReference type="NCBIfam" id="NF008168">
    <property type="entry name" value="PRK10917.2-2"/>
    <property type="match status" value="1"/>
</dbReference>
<comment type="function">
    <text evidence="15">Plays a critical role in recombination and DNA repair. Helps process Holliday junction intermediates to mature products by catalyzing branch migration. Has replication fork regression activity, unwinds stalled or blocked replication forks to make a HJ that can be resolved. Has a DNA unwinding activity characteristic of a DNA helicase with 3'-5' polarity.</text>
</comment>
<comment type="similarity">
    <text evidence="1 15">Belongs to the helicase family. RecG subfamily.</text>
</comment>
<evidence type="ECO:0000256" key="4">
    <source>
        <dbReference type="ARBA" id="ARBA00022763"/>
    </source>
</evidence>
<dbReference type="InterPro" id="IPR001650">
    <property type="entry name" value="Helicase_C-like"/>
</dbReference>
<gene>
    <name evidence="18" type="primary">recG</name>
    <name evidence="18" type="ORF">CLOSAC_17500</name>
</gene>
<dbReference type="InterPro" id="IPR011545">
    <property type="entry name" value="DEAD/DEAH_box_helicase_dom"/>
</dbReference>
<name>A0A1S8NB02_CLOSA</name>
<evidence type="ECO:0000256" key="8">
    <source>
        <dbReference type="ARBA" id="ARBA00023125"/>
    </source>
</evidence>
<dbReference type="PANTHER" id="PTHR47964">
    <property type="entry name" value="ATP-DEPENDENT DNA HELICASE HOMOLOG RECG, CHLOROPLASTIC"/>
    <property type="match status" value="1"/>
</dbReference>
<dbReference type="Pfam" id="PF17191">
    <property type="entry name" value="RecG_wedge"/>
    <property type="match status" value="1"/>
</dbReference>
<sequence>MDIYSNISLLKGVGPKATEKLNRCGIFNILDVLLYFPRDYEFVNGNVEFENITGEDKQILKCKVIQFKRDIKTKTGKLLTTIEFVYNGHKVSAKWFNQGYIKNSFIMGNVYNLIGKFKRIGNMLEVLSPVIACEEALTSEIIPKYPLKGDISNKLFEKLINEILSHVEVKENLPQDILNKYSLICLKDAIKSIHFPENKEMLDKAITRLKFQELFTYSLKLLLLKYKLKKDTNGILFKWVDELKGFKEILPFPLTDAQTKVVRDILRDQKSNSPMNRLIQGDVGSGKTIVALIAIFNVIKNGYQCAFMAPTEILASQHYEEARKMFFSFNIEIELLTGGTSLKEKRRIKERLKGDEPILLIGTHALFQDDVEFGKLGLIVTDEQHRFGVEQRSKLMNKGKKADCLVMTATPIPRTLALYLYSDLDVSIIDELPPGRKKIDTRFFEESQRNIGYELAYDEIKKGRQVYIVCPLIEEDEKQELNSVQALYDELSSGIFKNLKVKVLHGKMKGQEKDEIIKSFKNNEFKVLISTTVIEVGVNVPNASVMIVENAERFGLAQLHQLRGRVGRGSYESYCILIAKAKSNTTKKRMNIMTQSSDGFLIAEQDLKLRGAGEMFGKNQSGDEGFALANLYDDMNILRCAKLEANNILKNDSQLNRELINEISNNLEKSSKYICFN</sequence>
<reference evidence="18 19" key="1">
    <citation type="submission" date="2016-05" db="EMBL/GenBank/DDBJ databases">
        <title>Microbial solvent formation.</title>
        <authorList>
            <person name="Poehlein A."/>
            <person name="Montoya Solano J.D."/>
            <person name="Flitsch S."/>
            <person name="Krabben P."/>
            <person name="Duerre P."/>
            <person name="Daniel R."/>
        </authorList>
    </citation>
    <scope>NUCLEOTIDE SEQUENCE [LARGE SCALE GENOMIC DNA]</scope>
    <source>
        <strain evidence="18 19">L1-8</strain>
    </source>
</reference>
<dbReference type="SMART" id="SM00487">
    <property type="entry name" value="DEXDc"/>
    <property type="match status" value="1"/>
</dbReference>
<comment type="caution">
    <text evidence="18">The sequence shown here is derived from an EMBL/GenBank/DDBJ whole genome shotgun (WGS) entry which is preliminary data.</text>
</comment>
<dbReference type="InterPro" id="IPR012340">
    <property type="entry name" value="NA-bd_OB-fold"/>
</dbReference>
<evidence type="ECO:0000256" key="1">
    <source>
        <dbReference type="ARBA" id="ARBA00007504"/>
    </source>
</evidence>
<feature type="domain" description="Helicase ATP-binding" evidence="16">
    <location>
        <begin position="268"/>
        <end position="429"/>
    </location>
</feature>
<dbReference type="SUPFAM" id="SSF52540">
    <property type="entry name" value="P-loop containing nucleoside triphosphate hydrolases"/>
    <property type="match status" value="2"/>
</dbReference>
<dbReference type="Pfam" id="PF00270">
    <property type="entry name" value="DEAD"/>
    <property type="match status" value="1"/>
</dbReference>
<proteinExistence type="inferred from homology"/>
<evidence type="ECO:0000313" key="19">
    <source>
        <dbReference type="Proteomes" id="UP000191154"/>
    </source>
</evidence>
<dbReference type="GO" id="GO:0016887">
    <property type="term" value="F:ATP hydrolysis activity"/>
    <property type="evidence" value="ECO:0007669"/>
    <property type="project" value="RHEA"/>
</dbReference>
<dbReference type="Gene3D" id="3.40.50.300">
    <property type="entry name" value="P-loop containing nucleotide triphosphate hydrolases"/>
    <property type="match status" value="2"/>
</dbReference>
<comment type="catalytic activity">
    <reaction evidence="12 15">
        <text>Couples ATP hydrolysis with the unwinding of duplex DNA by translocating in the 3'-5' direction.</text>
        <dbReference type="EC" id="5.6.2.4"/>
    </reaction>
</comment>
<dbReference type="CDD" id="cd17992">
    <property type="entry name" value="DEXHc_RecG"/>
    <property type="match status" value="1"/>
</dbReference>
<dbReference type="InterPro" id="IPR045562">
    <property type="entry name" value="RecG_dom3_C"/>
</dbReference>
<evidence type="ECO:0000256" key="14">
    <source>
        <dbReference type="ARBA" id="ARBA00048988"/>
    </source>
</evidence>
<dbReference type="SUPFAM" id="SSF50249">
    <property type="entry name" value="Nucleic acid-binding proteins"/>
    <property type="match status" value="1"/>
</dbReference>
<dbReference type="STRING" id="169679.CSACC_13740"/>
<evidence type="ECO:0000259" key="16">
    <source>
        <dbReference type="PROSITE" id="PS51192"/>
    </source>
</evidence>
<keyword evidence="7 15" id="KW-0067">ATP-binding</keyword>
<dbReference type="AlphaFoldDB" id="A0A1S8NB02"/>